<name>T1A0W5_9ZZZZ</name>
<dbReference type="Gene3D" id="3.40.50.1580">
    <property type="entry name" value="Nucleoside phosphorylase domain"/>
    <property type="match status" value="1"/>
</dbReference>
<evidence type="ECO:0000313" key="2">
    <source>
        <dbReference type="EMBL" id="EQD54171.1"/>
    </source>
</evidence>
<dbReference type="PANTHER" id="PTHR43691">
    <property type="entry name" value="URIDINE PHOSPHORYLASE"/>
    <property type="match status" value="1"/>
</dbReference>
<dbReference type="InterPro" id="IPR035994">
    <property type="entry name" value="Nucleoside_phosphorylase_sf"/>
</dbReference>
<reference evidence="2" key="1">
    <citation type="submission" date="2013-08" db="EMBL/GenBank/DDBJ databases">
        <authorList>
            <person name="Mendez C."/>
            <person name="Richter M."/>
            <person name="Ferrer M."/>
            <person name="Sanchez J."/>
        </authorList>
    </citation>
    <scope>NUCLEOTIDE SEQUENCE</scope>
</reference>
<dbReference type="EMBL" id="AUZY01006487">
    <property type="protein sequence ID" value="EQD54171.1"/>
    <property type="molecule type" value="Genomic_DNA"/>
</dbReference>
<dbReference type="CDD" id="cd09007">
    <property type="entry name" value="NP-I_spr0068"/>
    <property type="match status" value="1"/>
</dbReference>
<evidence type="ECO:0000259" key="1">
    <source>
        <dbReference type="Pfam" id="PF01048"/>
    </source>
</evidence>
<dbReference type="InterPro" id="IPR000845">
    <property type="entry name" value="Nucleoside_phosphorylase_d"/>
</dbReference>
<proteinExistence type="predicted"/>
<dbReference type="SUPFAM" id="SSF53167">
    <property type="entry name" value="Purine and uridine phosphorylases"/>
    <property type="match status" value="1"/>
</dbReference>
<dbReference type="GO" id="GO:0003824">
    <property type="term" value="F:catalytic activity"/>
    <property type="evidence" value="ECO:0007669"/>
    <property type="project" value="InterPro"/>
</dbReference>
<dbReference type="PANTHER" id="PTHR43691:SF11">
    <property type="entry name" value="FI09636P-RELATED"/>
    <property type="match status" value="1"/>
</dbReference>
<reference evidence="2" key="2">
    <citation type="journal article" date="2014" name="ISME J.">
        <title>Microbial stratification in low pH oxic and suboxic macroscopic growths along an acid mine drainage.</title>
        <authorList>
            <person name="Mendez-Garcia C."/>
            <person name="Mesa V."/>
            <person name="Sprenger R.R."/>
            <person name="Richter M."/>
            <person name="Diez M.S."/>
            <person name="Solano J."/>
            <person name="Bargiela R."/>
            <person name="Golyshina O.V."/>
            <person name="Manteca A."/>
            <person name="Ramos J.L."/>
            <person name="Gallego J.R."/>
            <person name="Llorente I."/>
            <person name="Martins Dos Santos V.A."/>
            <person name="Jensen O.N."/>
            <person name="Pelaez A.I."/>
            <person name="Sanchez J."/>
            <person name="Ferrer M."/>
        </authorList>
    </citation>
    <scope>NUCLEOTIDE SEQUENCE</scope>
</reference>
<accession>T1A0W5</accession>
<comment type="caution">
    <text evidence="2">The sequence shown here is derived from an EMBL/GenBank/DDBJ whole genome shotgun (WGS) entry which is preliminary data.</text>
</comment>
<organism evidence="2">
    <name type="scientific">mine drainage metagenome</name>
    <dbReference type="NCBI Taxonomy" id="410659"/>
    <lineage>
        <taxon>unclassified sequences</taxon>
        <taxon>metagenomes</taxon>
        <taxon>ecological metagenomes</taxon>
    </lineage>
</organism>
<gene>
    <name evidence="2" type="ORF">B1B_09805</name>
</gene>
<dbReference type="GO" id="GO:0005829">
    <property type="term" value="C:cytosol"/>
    <property type="evidence" value="ECO:0007669"/>
    <property type="project" value="TreeGrafter"/>
</dbReference>
<feature type="domain" description="Nucleoside phosphorylase" evidence="1">
    <location>
        <begin position="5"/>
        <end position="139"/>
    </location>
</feature>
<protein>
    <submittedName>
        <fullName evidence="2">Purine or other phosphorylase family 1</fullName>
    </submittedName>
</protein>
<dbReference type="GO" id="GO:0009116">
    <property type="term" value="P:nucleoside metabolic process"/>
    <property type="evidence" value="ECO:0007669"/>
    <property type="project" value="InterPro"/>
</dbReference>
<dbReference type="Pfam" id="PF01048">
    <property type="entry name" value="PNP_UDP_1"/>
    <property type="match status" value="1"/>
</dbReference>
<dbReference type="AlphaFoldDB" id="T1A0W5"/>
<sequence>MATVVEEVLALGAHQIIGVGTAGSLQPDLSPGSLVVCTKALRDEGVSHHYIRPGRFAWPSSLLTRELAQVLTAAGLSFRRGPGWTVDTPYRETVREVRRWRKEGLLTVDMEAAALFSVARFRRARAASVFVISDQLDESGWRPRFHEVREGLIAAFEAVLKGLSKPGSRR</sequence>